<evidence type="ECO:0000259" key="2">
    <source>
        <dbReference type="PROSITE" id="PS50097"/>
    </source>
</evidence>
<feature type="compositionally biased region" description="Pro residues" evidence="1">
    <location>
        <begin position="53"/>
        <end position="62"/>
    </location>
</feature>
<organism evidence="3 4">
    <name type="scientific">Tilletiopsis washingtonensis</name>
    <dbReference type="NCBI Taxonomy" id="58919"/>
    <lineage>
        <taxon>Eukaryota</taxon>
        <taxon>Fungi</taxon>
        <taxon>Dikarya</taxon>
        <taxon>Basidiomycota</taxon>
        <taxon>Ustilaginomycotina</taxon>
        <taxon>Exobasidiomycetes</taxon>
        <taxon>Entylomatales</taxon>
        <taxon>Entylomatales incertae sedis</taxon>
        <taxon>Tilletiopsis</taxon>
    </lineage>
</organism>
<feature type="compositionally biased region" description="Basic and acidic residues" evidence="1">
    <location>
        <begin position="74"/>
        <end position="85"/>
    </location>
</feature>
<accession>A0A316ZI02</accession>
<feature type="region of interest" description="Disordered" evidence="1">
    <location>
        <begin position="423"/>
        <end position="452"/>
    </location>
</feature>
<evidence type="ECO:0000313" key="3">
    <source>
        <dbReference type="EMBL" id="PWO00655.1"/>
    </source>
</evidence>
<dbReference type="GeneID" id="37271376"/>
<name>A0A316ZI02_9BASI</name>
<reference evidence="3 4" key="1">
    <citation type="journal article" date="2018" name="Mol. Biol. Evol.">
        <title>Broad Genomic Sampling Reveals a Smut Pathogenic Ancestry of the Fungal Clade Ustilaginomycotina.</title>
        <authorList>
            <person name="Kijpornyongpan T."/>
            <person name="Mondo S.J."/>
            <person name="Barry K."/>
            <person name="Sandor L."/>
            <person name="Lee J."/>
            <person name="Lipzen A."/>
            <person name="Pangilinan J."/>
            <person name="LaButti K."/>
            <person name="Hainaut M."/>
            <person name="Henrissat B."/>
            <person name="Grigoriev I.V."/>
            <person name="Spatafora J.W."/>
            <person name="Aime M.C."/>
        </authorList>
    </citation>
    <scope>NUCLEOTIDE SEQUENCE [LARGE SCALE GENOMIC DNA]</scope>
    <source>
        <strain evidence="3 4">MCA 4186</strain>
    </source>
</reference>
<protein>
    <recommendedName>
        <fullName evidence="2">BTB domain-containing protein</fullName>
    </recommendedName>
</protein>
<dbReference type="Proteomes" id="UP000245946">
    <property type="component" value="Unassembled WGS sequence"/>
</dbReference>
<feature type="compositionally biased region" description="Low complexity" evidence="1">
    <location>
        <begin position="217"/>
        <end position="236"/>
    </location>
</feature>
<feature type="compositionally biased region" description="Low complexity" evidence="1">
    <location>
        <begin position="144"/>
        <end position="163"/>
    </location>
</feature>
<feature type="domain" description="BTB" evidence="2">
    <location>
        <begin position="284"/>
        <end position="379"/>
    </location>
</feature>
<evidence type="ECO:0000256" key="1">
    <source>
        <dbReference type="SAM" id="MobiDB-lite"/>
    </source>
</evidence>
<dbReference type="InterPro" id="IPR000210">
    <property type="entry name" value="BTB/POZ_dom"/>
</dbReference>
<feature type="compositionally biased region" description="Low complexity" evidence="1">
    <location>
        <begin position="530"/>
        <end position="544"/>
    </location>
</feature>
<keyword evidence="4" id="KW-1185">Reference proteome</keyword>
<feature type="region of interest" description="Disordered" evidence="1">
    <location>
        <begin position="465"/>
        <end position="586"/>
    </location>
</feature>
<feature type="region of interest" description="Disordered" evidence="1">
    <location>
        <begin position="1"/>
        <end position="100"/>
    </location>
</feature>
<feature type="compositionally biased region" description="Low complexity" evidence="1">
    <location>
        <begin position="1"/>
        <end position="16"/>
    </location>
</feature>
<dbReference type="RefSeq" id="XP_025600933.1">
    <property type="nucleotide sequence ID" value="XM_025743832.1"/>
</dbReference>
<dbReference type="OrthoDB" id="3366352at2759"/>
<evidence type="ECO:0000313" key="4">
    <source>
        <dbReference type="Proteomes" id="UP000245946"/>
    </source>
</evidence>
<proteinExistence type="predicted"/>
<dbReference type="EMBL" id="KZ819284">
    <property type="protein sequence ID" value="PWO00655.1"/>
    <property type="molecule type" value="Genomic_DNA"/>
</dbReference>
<feature type="compositionally biased region" description="Low complexity" evidence="1">
    <location>
        <begin position="190"/>
        <end position="199"/>
    </location>
</feature>
<sequence>MVDDPAPSGSSAGASPPATPPASQELDAGTPDTSLSRTPKASDDNKTAAAQPAAPPPTPLGPAPLQLGGPCLRSRSDSHAFRAEPADAVSPPGPPQVQGVPLPQIVARLHRLAPYFWTRPETSDLVVLVPLSGAIAPGGVPTTPLRRSPLPARGAAAPRRPSAVSPQKTPWIDQPGQSSRLFGRRRRGMAADGEPAASDAARRASDAMSDLSTEPGSPQLPSSASTAPSSAQTQLSRASASKWPTAMAAAEPQAPPTSYLEQRRASAPGLSEKPGSKAPAPSAGDAVHTPSLPLTKLTFRVHADYLTTQSSLFRRILADTTPASAPGSPARGDDAGPGRPRLSRSHDGLAPVVLLPLPDPVAFSAILHYLYFGDFDALAAAMDSGGVRWEGVVSTAETIGCDQELKRKLGRYWRARMALSSPATGSPRVLASSPRSRSLHVPETPSREGLVPSWLAHKAQSATLSRSASLAAEGSKRRRQDTDDEDAVMSEAASMHDVGPPLPPHAHKARRMSRDETGVAGALERVQIETAATSPPAAVPSFVSGLMRRREGQRTLTEAGRRRSNTWTASAGGPPRRARSAQPPPS</sequence>
<gene>
    <name evidence="3" type="ORF">FA09DRAFT_336066</name>
</gene>
<feature type="region of interest" description="Disordered" evidence="1">
    <location>
        <begin position="137"/>
        <end position="289"/>
    </location>
</feature>
<feature type="region of interest" description="Disordered" evidence="1">
    <location>
        <begin position="320"/>
        <end position="343"/>
    </location>
</feature>
<dbReference type="AlphaFoldDB" id="A0A316ZI02"/>
<dbReference type="PROSITE" id="PS50097">
    <property type="entry name" value="BTB"/>
    <property type="match status" value="1"/>
</dbReference>